<name>D2TWK4_9GAMM</name>
<accession>D2TWK4</accession>
<dbReference type="AlphaFoldDB" id="D2TWK4"/>
<gene>
    <name evidence="1" type="ORF">ARN_04380</name>
    <name evidence="2" type="ORF">ArsFIN_38050</name>
    <name evidence="3" type="ORF">QE210_15500</name>
    <name evidence="4" type="ORF">QE258_18115</name>
</gene>
<dbReference type="Proteomes" id="UP001177595">
    <property type="component" value="Chromosome"/>
</dbReference>
<dbReference type="EMBL" id="CP038613">
    <property type="protein sequence ID" value="QBY45208.1"/>
    <property type="molecule type" value="Genomic_DNA"/>
</dbReference>
<dbReference type="EMBL" id="CP123504">
    <property type="protein sequence ID" value="WGM01207.1"/>
    <property type="molecule type" value="Genomic_DNA"/>
</dbReference>
<dbReference type="GeneID" id="96878694"/>
<evidence type="ECO:0000313" key="1">
    <source>
        <dbReference type="EMBL" id="CBA71759.1"/>
    </source>
</evidence>
<reference evidence="3" key="3">
    <citation type="submission" date="2023-04" db="EMBL/GenBank/DDBJ databases">
        <title>Genome dynamics across the evolutionary transition to endosymbiosis.</title>
        <authorList>
            <person name="Siozios S."/>
            <person name="Nadal-Jimenez P."/>
            <person name="Azagi T."/>
            <person name="Sprong H."/>
            <person name="Frost C.L."/>
            <person name="Parratt S.R."/>
            <person name="Taylor G."/>
            <person name="Brettell L."/>
            <person name="Lew K.C."/>
            <person name="Croft L."/>
            <person name="King K.C."/>
            <person name="Brockhurst M.A."/>
            <person name="Hypsa V."/>
            <person name="Novakova E."/>
            <person name="Darby A.C."/>
            <person name="Hurst G.D.D."/>
        </authorList>
    </citation>
    <scope>NUCLEOTIDE SEQUENCE</scope>
    <source>
        <strain evidence="4">ANv_CAN</strain>
        <strain evidence="3">APv</strain>
    </source>
</reference>
<reference evidence="1" key="1">
    <citation type="journal article" date="2010" name="Insect Mol. Biol.">
        <title>The draft genome sequence of Arsenophonus nasoniae, son-killer bacterium of Nasonia vitripennis, reveals genes associated with virulence and symbiosis.</title>
        <authorList>
            <person name="Wilkes T."/>
            <person name="Darby A.C."/>
            <person name="Choi J."/>
            <person name="Colborne J.K."/>
            <person name="Werren J.H."/>
            <person name="Hurst G.D.D."/>
        </authorList>
    </citation>
    <scope>NUCLEOTIDE SEQUENCE</scope>
</reference>
<keyword evidence="6" id="KW-1185">Reference proteome</keyword>
<dbReference type="KEGG" id="ans:ArsFIN_38050"/>
<dbReference type="Proteomes" id="UP001177592">
    <property type="component" value="Chromosome"/>
</dbReference>
<evidence type="ECO:0000313" key="4">
    <source>
        <dbReference type="EMBL" id="WGM05393.1"/>
    </source>
</evidence>
<proteinExistence type="predicted"/>
<evidence type="ECO:0000313" key="2">
    <source>
        <dbReference type="EMBL" id="QBY45208.1"/>
    </source>
</evidence>
<dbReference type="EMBL" id="CP123523">
    <property type="protein sequence ID" value="WGM05393.1"/>
    <property type="molecule type" value="Genomic_DNA"/>
</dbReference>
<protein>
    <submittedName>
        <fullName evidence="1">Uncharacterized protein</fullName>
    </submittedName>
</protein>
<reference evidence="2 5" key="2">
    <citation type="submission" date="2019-03" db="EMBL/GenBank/DDBJ databases">
        <title>Long-read sequencing reveals hyperdense prophage content in a complex bacterial symbiont genome.</title>
        <authorList>
            <person name="Frost C.L."/>
            <person name="Siozios S."/>
            <person name="Nadal-Jimenez P."/>
            <person name="Brockhurst M.A."/>
            <person name="King K.C."/>
            <person name="Darby A.C."/>
            <person name="Hurst G.D.D."/>
        </authorList>
    </citation>
    <scope>NUCLEOTIDE SEQUENCE [LARGE SCALE GENOMIC DNA]</scope>
    <source>
        <strain evidence="2 5">FIN</strain>
    </source>
</reference>
<organism evidence="1">
    <name type="scientific">Arsenophonus nasoniae</name>
    <name type="common">son-killer infecting Nasonia vitripennis</name>
    <dbReference type="NCBI Taxonomy" id="638"/>
    <lineage>
        <taxon>Bacteria</taxon>
        <taxon>Pseudomonadati</taxon>
        <taxon>Pseudomonadota</taxon>
        <taxon>Gammaproteobacteria</taxon>
        <taxon>Enterobacterales</taxon>
        <taxon>Morganellaceae</taxon>
        <taxon>Arsenophonus</taxon>
    </lineage>
</organism>
<sequence length="60" mass="6656">MHLFSNIISNQGESAKIEAYNNLWLQKNAQGEPSERIESNAEAISTQTGNLILKAKQVIN</sequence>
<evidence type="ECO:0000313" key="5">
    <source>
        <dbReference type="Proteomes" id="UP000295134"/>
    </source>
</evidence>
<evidence type="ECO:0000313" key="6">
    <source>
        <dbReference type="Proteomes" id="UP001177592"/>
    </source>
</evidence>
<dbReference type="RefSeq" id="WP_026823537.1">
    <property type="nucleotide sequence ID" value="NZ_CP038613.1"/>
</dbReference>
<dbReference type="Proteomes" id="UP000295134">
    <property type="component" value="Chromosome"/>
</dbReference>
<dbReference type="EMBL" id="FN545159">
    <property type="protein sequence ID" value="CBA71759.1"/>
    <property type="molecule type" value="Genomic_DNA"/>
</dbReference>
<evidence type="ECO:0000313" key="3">
    <source>
        <dbReference type="EMBL" id="WGM01207.1"/>
    </source>
</evidence>